<dbReference type="GO" id="GO:0015074">
    <property type="term" value="P:DNA integration"/>
    <property type="evidence" value="ECO:0007669"/>
    <property type="project" value="InterPro"/>
</dbReference>
<reference evidence="5" key="2">
    <citation type="submission" date="2020-07" db="EMBL/GenBank/DDBJ databases">
        <title>Frigoriglobus tundricola gen. nov., sp. nov., a psychrotolerant cellulolytic planctomycete of the family Gemmataceae with two divergent copies of 16S rRNA gene.</title>
        <authorList>
            <person name="Kulichevskaya I.S."/>
            <person name="Ivanova A.A."/>
            <person name="Naumoff D.G."/>
            <person name="Beletsky A.V."/>
            <person name="Rijpstra W.I.C."/>
            <person name="Sinninghe Damste J.S."/>
            <person name="Mardanov A.V."/>
            <person name="Ravin N.V."/>
            <person name="Dedysh S.N."/>
        </authorList>
    </citation>
    <scope>NUCLEOTIDE SEQUENCE</scope>
    <source>
        <strain evidence="5 7">PL17</strain>
    </source>
</reference>
<evidence type="ECO:0000313" key="7">
    <source>
        <dbReference type="Proteomes" id="UP000503447"/>
    </source>
</evidence>
<feature type="region of interest" description="Disordered" evidence="2">
    <location>
        <begin position="40"/>
        <end position="63"/>
    </location>
</feature>
<evidence type="ECO:0000313" key="4">
    <source>
        <dbReference type="EMBL" id="QJW94181.1"/>
    </source>
</evidence>
<dbReference type="GO" id="GO:0006310">
    <property type="term" value="P:DNA recombination"/>
    <property type="evidence" value="ECO:0007669"/>
    <property type="project" value="UniProtKB-KW"/>
</dbReference>
<proteinExistence type="predicted"/>
<keyword evidence="1" id="KW-0233">DNA recombination</keyword>
<feature type="compositionally biased region" description="Low complexity" evidence="2">
    <location>
        <begin position="89"/>
        <end position="99"/>
    </location>
</feature>
<dbReference type="KEGG" id="ftj:FTUN_1700"/>
<protein>
    <submittedName>
        <fullName evidence="5">Phage integrase:Phage integrase, N-terminal SAM-like</fullName>
    </submittedName>
</protein>
<dbReference type="KEGG" id="ftj:FTUN_4722"/>
<organism evidence="5 7">
    <name type="scientific">Frigoriglobus tundricola</name>
    <dbReference type="NCBI Taxonomy" id="2774151"/>
    <lineage>
        <taxon>Bacteria</taxon>
        <taxon>Pseudomonadati</taxon>
        <taxon>Planctomycetota</taxon>
        <taxon>Planctomycetia</taxon>
        <taxon>Gemmatales</taxon>
        <taxon>Gemmataceae</taxon>
        <taxon>Frigoriglobus</taxon>
    </lineage>
</organism>
<evidence type="ECO:0000256" key="2">
    <source>
        <dbReference type="SAM" id="MobiDB-lite"/>
    </source>
</evidence>
<dbReference type="KEGG" id="ftj:FTUN_0005"/>
<dbReference type="AlphaFoldDB" id="A0A6M5YMP8"/>
<dbReference type="GO" id="GO:0003677">
    <property type="term" value="F:DNA binding"/>
    <property type="evidence" value="ECO:0007669"/>
    <property type="project" value="InterPro"/>
</dbReference>
<feature type="region of interest" description="Disordered" evidence="2">
    <location>
        <begin position="89"/>
        <end position="126"/>
    </location>
</feature>
<evidence type="ECO:0000313" key="5">
    <source>
        <dbReference type="EMBL" id="QJW95215.1"/>
    </source>
</evidence>
<gene>
    <name evidence="3" type="ORF">FTUN_0005</name>
    <name evidence="4" type="ORF">FTUN_1700</name>
    <name evidence="5" type="ORF">FTUN_2757</name>
    <name evidence="6" type="ORF">FTUN_4722</name>
</gene>
<dbReference type="InterPro" id="IPR013762">
    <property type="entry name" value="Integrase-like_cat_sf"/>
</dbReference>
<evidence type="ECO:0000256" key="1">
    <source>
        <dbReference type="ARBA" id="ARBA00023172"/>
    </source>
</evidence>
<dbReference type="EMBL" id="CP053452">
    <property type="protein sequence ID" value="QJW92509.1"/>
    <property type="molecule type" value="Genomic_DNA"/>
</dbReference>
<keyword evidence="7" id="KW-1185">Reference proteome</keyword>
<sequence>MVRRRAIAANIETAIGCHTFRATGITNSLVNGGALEKAQQLANHESARTTELDDRLMPPELPPTETFWTDGTGPHLAQGDYLPKCPVHAPAPLPAALHPTQGSQGVPKSSGRSHEYQTAKWRFETR</sequence>
<dbReference type="KEGG" id="ftj:FTUN_2757"/>
<name>A0A6M5YMP8_9BACT</name>
<accession>A0A6M5YMP8</accession>
<evidence type="ECO:0000313" key="6">
    <source>
        <dbReference type="EMBL" id="QJW97157.1"/>
    </source>
</evidence>
<reference evidence="7" key="1">
    <citation type="submission" date="2020-05" db="EMBL/GenBank/DDBJ databases">
        <title>Frigoriglobus tundricola gen. nov., sp. nov., a psychrotolerant cellulolytic planctomycete of the family Gemmataceae with two divergent copies of 16S rRNA gene.</title>
        <authorList>
            <person name="Kulichevskaya I.S."/>
            <person name="Ivanova A.A."/>
            <person name="Naumoff D.G."/>
            <person name="Beletsky A.V."/>
            <person name="Rijpstra W.I.C."/>
            <person name="Sinninghe Damste J.S."/>
            <person name="Mardanov A.V."/>
            <person name="Ravin N.V."/>
            <person name="Dedysh S.N."/>
        </authorList>
    </citation>
    <scope>NUCLEOTIDE SEQUENCE [LARGE SCALE GENOMIC DNA]</scope>
    <source>
        <strain evidence="3 7">PL17</strain>
    </source>
</reference>
<feature type="compositionally biased region" description="Basic and acidic residues" evidence="2">
    <location>
        <begin position="112"/>
        <end position="126"/>
    </location>
</feature>
<feature type="compositionally biased region" description="Basic and acidic residues" evidence="2">
    <location>
        <begin position="45"/>
        <end position="57"/>
    </location>
</feature>
<evidence type="ECO:0000313" key="3">
    <source>
        <dbReference type="EMBL" id="QJW92509.1"/>
    </source>
</evidence>
<dbReference type="Proteomes" id="UP000503447">
    <property type="component" value="Chromosome"/>
</dbReference>
<dbReference type="Gene3D" id="1.10.443.10">
    <property type="entry name" value="Intergrase catalytic core"/>
    <property type="match status" value="1"/>
</dbReference>
<dbReference type="EMBL" id="CP053452">
    <property type="protein sequence ID" value="QJW94181.1"/>
    <property type="molecule type" value="Genomic_DNA"/>
</dbReference>
<dbReference type="EMBL" id="CP053452">
    <property type="protein sequence ID" value="QJW95215.1"/>
    <property type="molecule type" value="Genomic_DNA"/>
</dbReference>
<dbReference type="InterPro" id="IPR011010">
    <property type="entry name" value="DNA_brk_join_enz"/>
</dbReference>
<dbReference type="EMBL" id="CP053452">
    <property type="protein sequence ID" value="QJW97157.1"/>
    <property type="molecule type" value="Genomic_DNA"/>
</dbReference>
<dbReference type="SUPFAM" id="SSF56349">
    <property type="entry name" value="DNA breaking-rejoining enzymes"/>
    <property type="match status" value="1"/>
</dbReference>